<keyword evidence="3" id="KW-0540">Nuclease</keyword>
<evidence type="ECO:0000256" key="2">
    <source>
        <dbReference type="ARBA" id="ARBA00022695"/>
    </source>
</evidence>
<dbReference type="InterPro" id="IPR041373">
    <property type="entry name" value="RT_RNaseH"/>
</dbReference>
<dbReference type="SUPFAM" id="SSF56672">
    <property type="entry name" value="DNA/RNA polymerases"/>
    <property type="match status" value="1"/>
</dbReference>
<keyword evidence="5" id="KW-0378">Hydrolase</keyword>
<evidence type="ECO:0000256" key="4">
    <source>
        <dbReference type="ARBA" id="ARBA00022759"/>
    </source>
</evidence>
<organism evidence="8">
    <name type="scientific">Sesamum radiatum</name>
    <name type="common">Black benniseed</name>
    <dbReference type="NCBI Taxonomy" id="300843"/>
    <lineage>
        <taxon>Eukaryota</taxon>
        <taxon>Viridiplantae</taxon>
        <taxon>Streptophyta</taxon>
        <taxon>Embryophyta</taxon>
        <taxon>Tracheophyta</taxon>
        <taxon>Spermatophyta</taxon>
        <taxon>Magnoliopsida</taxon>
        <taxon>eudicotyledons</taxon>
        <taxon>Gunneridae</taxon>
        <taxon>Pentapetalae</taxon>
        <taxon>asterids</taxon>
        <taxon>lamiids</taxon>
        <taxon>Lamiales</taxon>
        <taxon>Pedaliaceae</taxon>
        <taxon>Sesamum</taxon>
    </lineage>
</organism>
<dbReference type="InterPro" id="IPR043502">
    <property type="entry name" value="DNA/RNA_pol_sf"/>
</dbReference>
<accession>A0AAW2W8W9</accession>
<dbReference type="AlphaFoldDB" id="A0AAW2W8W9"/>
<comment type="caution">
    <text evidence="8">The sequence shown here is derived from an EMBL/GenBank/DDBJ whole genome shotgun (WGS) entry which is preliminary data.</text>
</comment>
<protein>
    <recommendedName>
        <fullName evidence="7">Reverse transcriptase RNase H-like domain-containing protein</fullName>
    </recommendedName>
</protein>
<dbReference type="PANTHER" id="PTHR48475">
    <property type="entry name" value="RIBONUCLEASE H"/>
    <property type="match status" value="1"/>
</dbReference>
<evidence type="ECO:0000256" key="3">
    <source>
        <dbReference type="ARBA" id="ARBA00022722"/>
    </source>
</evidence>
<feature type="domain" description="Reverse transcriptase RNase H-like" evidence="7">
    <location>
        <begin position="21"/>
        <end position="118"/>
    </location>
</feature>
<keyword evidence="6" id="KW-0695">RNA-directed DNA polymerase</keyword>
<dbReference type="GO" id="GO:0004519">
    <property type="term" value="F:endonuclease activity"/>
    <property type="evidence" value="ECO:0007669"/>
    <property type="project" value="UniProtKB-KW"/>
</dbReference>
<dbReference type="Pfam" id="PF17917">
    <property type="entry name" value="RT_RNaseH"/>
    <property type="match status" value="1"/>
</dbReference>
<name>A0AAW2W8W9_SESRA</name>
<reference evidence="8" key="2">
    <citation type="journal article" date="2024" name="Plant">
        <title>Genomic evolution and insights into agronomic trait innovations of Sesamum species.</title>
        <authorList>
            <person name="Miao H."/>
            <person name="Wang L."/>
            <person name="Qu L."/>
            <person name="Liu H."/>
            <person name="Sun Y."/>
            <person name="Le M."/>
            <person name="Wang Q."/>
            <person name="Wei S."/>
            <person name="Zheng Y."/>
            <person name="Lin W."/>
            <person name="Duan Y."/>
            <person name="Cao H."/>
            <person name="Xiong S."/>
            <person name="Wang X."/>
            <person name="Wei L."/>
            <person name="Li C."/>
            <person name="Ma Q."/>
            <person name="Ju M."/>
            <person name="Zhao R."/>
            <person name="Li G."/>
            <person name="Mu C."/>
            <person name="Tian Q."/>
            <person name="Mei H."/>
            <person name="Zhang T."/>
            <person name="Gao T."/>
            <person name="Zhang H."/>
        </authorList>
    </citation>
    <scope>NUCLEOTIDE SEQUENCE</scope>
    <source>
        <strain evidence="8">G02</strain>
    </source>
</reference>
<evidence type="ECO:0000313" key="8">
    <source>
        <dbReference type="EMBL" id="KAL0437705.1"/>
    </source>
</evidence>
<keyword evidence="2" id="KW-0548">Nucleotidyltransferase</keyword>
<dbReference type="EMBL" id="JACGWJ010000002">
    <property type="protein sequence ID" value="KAL0437705.1"/>
    <property type="molecule type" value="Genomic_DNA"/>
</dbReference>
<evidence type="ECO:0000259" key="7">
    <source>
        <dbReference type="Pfam" id="PF17917"/>
    </source>
</evidence>
<gene>
    <name evidence="8" type="ORF">Sradi_0478400</name>
</gene>
<keyword evidence="1" id="KW-0808">Transferase</keyword>
<dbReference type="PANTHER" id="PTHR48475:SF2">
    <property type="entry name" value="RIBONUCLEASE H"/>
    <property type="match status" value="1"/>
</dbReference>
<reference evidence="8" key="1">
    <citation type="submission" date="2020-06" db="EMBL/GenBank/DDBJ databases">
        <authorList>
            <person name="Li T."/>
            <person name="Hu X."/>
            <person name="Zhang T."/>
            <person name="Song X."/>
            <person name="Zhang H."/>
            <person name="Dai N."/>
            <person name="Sheng W."/>
            <person name="Hou X."/>
            <person name="Wei L."/>
        </authorList>
    </citation>
    <scope>NUCLEOTIDE SEQUENCE</scope>
    <source>
        <strain evidence="8">G02</strain>
        <tissue evidence="8">Leaf</tissue>
    </source>
</reference>
<sequence length="169" mass="19574">MELKSYLEKPPLLSKPEDGERLWIYLALSDDTTSTMLAREDKGAHLPVYYTSRLLQNAEVRYNHLDKLVLALVHTTRKLRPYFLAHPLTVLMDQPLKHALQQSRGSRMTKWSYELNEFEIEYQPRRAIKAQALADFIAECLQYEDEEEAIWDLFVDGSATEKQAGGGWS</sequence>
<dbReference type="GO" id="GO:0016787">
    <property type="term" value="F:hydrolase activity"/>
    <property type="evidence" value="ECO:0007669"/>
    <property type="project" value="UniProtKB-KW"/>
</dbReference>
<evidence type="ECO:0000256" key="6">
    <source>
        <dbReference type="ARBA" id="ARBA00022918"/>
    </source>
</evidence>
<evidence type="ECO:0000256" key="1">
    <source>
        <dbReference type="ARBA" id="ARBA00022679"/>
    </source>
</evidence>
<keyword evidence="4" id="KW-0255">Endonuclease</keyword>
<proteinExistence type="predicted"/>
<dbReference type="GO" id="GO:0003964">
    <property type="term" value="F:RNA-directed DNA polymerase activity"/>
    <property type="evidence" value="ECO:0007669"/>
    <property type="project" value="UniProtKB-KW"/>
</dbReference>
<evidence type="ECO:0000256" key="5">
    <source>
        <dbReference type="ARBA" id="ARBA00022801"/>
    </source>
</evidence>